<proteinExistence type="predicted"/>
<accession>A0AA49FLV2</accession>
<dbReference type="CDD" id="cd01335">
    <property type="entry name" value="Radical_SAM"/>
    <property type="match status" value="1"/>
</dbReference>
<keyword evidence="6" id="KW-0411">Iron-sulfur</keyword>
<dbReference type="InterPro" id="IPR023885">
    <property type="entry name" value="4Fe4S-binding_SPASM_dom"/>
</dbReference>
<feature type="domain" description="Radical SAM core" evidence="8">
    <location>
        <begin position="1"/>
        <end position="218"/>
    </location>
</feature>
<evidence type="ECO:0000256" key="1">
    <source>
        <dbReference type="ARBA" id="ARBA00001966"/>
    </source>
</evidence>
<dbReference type="InterPro" id="IPR000385">
    <property type="entry name" value="MoaA_NifB_PqqE_Fe-S-bd_CS"/>
</dbReference>
<dbReference type="GO" id="GO:0016491">
    <property type="term" value="F:oxidoreductase activity"/>
    <property type="evidence" value="ECO:0007669"/>
    <property type="project" value="InterPro"/>
</dbReference>
<dbReference type="InterPro" id="IPR023867">
    <property type="entry name" value="Sulphatase_maturase_rSAM"/>
</dbReference>
<dbReference type="PANTHER" id="PTHR43273">
    <property type="entry name" value="ANAEROBIC SULFATASE-MATURATING ENZYME HOMOLOG ASLB-RELATED"/>
    <property type="match status" value="1"/>
</dbReference>
<dbReference type="SMART" id="SM00729">
    <property type="entry name" value="Elp3"/>
    <property type="match status" value="1"/>
</dbReference>
<dbReference type="GO" id="GO:0032324">
    <property type="term" value="P:molybdopterin cofactor biosynthetic process"/>
    <property type="evidence" value="ECO:0007669"/>
    <property type="project" value="UniProtKB-ARBA"/>
</dbReference>
<keyword evidence="3" id="KW-0949">S-adenosyl-L-methionine</keyword>
<keyword evidence="2" id="KW-0004">4Fe-4S</keyword>
<evidence type="ECO:0000256" key="5">
    <source>
        <dbReference type="ARBA" id="ARBA00023004"/>
    </source>
</evidence>
<evidence type="ECO:0000256" key="4">
    <source>
        <dbReference type="ARBA" id="ARBA00022723"/>
    </source>
</evidence>
<dbReference type="InterPro" id="IPR007197">
    <property type="entry name" value="rSAM"/>
</dbReference>
<dbReference type="PROSITE" id="PS51918">
    <property type="entry name" value="RADICAL_SAM"/>
    <property type="match status" value="1"/>
</dbReference>
<dbReference type="PROSITE" id="PS01305">
    <property type="entry name" value="MOAA_NIFB_PQQE"/>
    <property type="match status" value="1"/>
</dbReference>
<keyword evidence="5" id="KW-0408">Iron</keyword>
<evidence type="ECO:0000256" key="7">
    <source>
        <dbReference type="SAM" id="MobiDB-lite"/>
    </source>
</evidence>
<dbReference type="SUPFAM" id="SSF102114">
    <property type="entry name" value="Radical SAM enzymes"/>
    <property type="match status" value="1"/>
</dbReference>
<dbReference type="GO" id="GO:0046872">
    <property type="term" value="F:metal ion binding"/>
    <property type="evidence" value="ECO:0007669"/>
    <property type="project" value="UniProtKB-KW"/>
</dbReference>
<sequence length="407" mass="44232">MPRKYTLCLTHRCNLRCSYCYIDKRAGRMSIEVADRIVESIFGSPPPGDDDGVDIGFFGGEPLLEFDLLKEIVGRIERHPNFDRKTVTLSVVSNGTLLSEAMADYLAEHGVVLCLSCDGPPHVQDRFRKQRNGRASSARVVRAIEIARRRLPLFMVNAVYRPETLDELPATVDFLSGLGARQIYLNPDAGAPWRREDAAKLAGLYAGIGDWYVRAYLRNDLHFVSLIDSKIAVILRGGYGASERCQMGSREIAFTAEGRVYPCERLIGDGKGGRHCLGSIQDGRLPRAAVSFCTDAAARAESPCAACGIREYCMNWCGCSNYLATGSYDRVSPFLCASERAAVAAAARVYERLDAACPGVFSDHLAGKPSAMSRMNGRDAASGDRTSSPNACGGGQSAATAGFFREP</sequence>
<dbReference type="EMBL" id="CP107246">
    <property type="protein sequence ID" value="WIM06094.1"/>
    <property type="molecule type" value="Genomic_DNA"/>
</dbReference>
<dbReference type="SFLD" id="SFLDG01386">
    <property type="entry name" value="main_SPASM_domain-containing"/>
    <property type="match status" value="1"/>
</dbReference>
<evidence type="ECO:0000256" key="2">
    <source>
        <dbReference type="ARBA" id="ARBA00022485"/>
    </source>
</evidence>
<gene>
    <name evidence="9" type="ORF">OHM77_02030</name>
</gene>
<name>A0AA49FLV2_9PROT</name>
<dbReference type="AlphaFoldDB" id="A0AA49FLV2"/>
<evidence type="ECO:0000256" key="6">
    <source>
        <dbReference type="ARBA" id="ARBA00023014"/>
    </source>
</evidence>
<dbReference type="SFLD" id="SFLDG01067">
    <property type="entry name" value="SPASM/twitch_domain_containing"/>
    <property type="match status" value="1"/>
</dbReference>
<dbReference type="NCBIfam" id="TIGR04085">
    <property type="entry name" value="rSAM_more_4Fe4S"/>
    <property type="match status" value="1"/>
</dbReference>
<dbReference type="InterPro" id="IPR013785">
    <property type="entry name" value="Aldolase_TIM"/>
</dbReference>
<dbReference type="Proteomes" id="UP001234916">
    <property type="component" value="Chromosome"/>
</dbReference>
<dbReference type="SFLD" id="SFLDG01384">
    <property type="entry name" value="thioether_bond_formation_requi"/>
    <property type="match status" value="1"/>
</dbReference>
<keyword evidence="4" id="KW-0479">Metal-binding</keyword>
<evidence type="ECO:0000313" key="9">
    <source>
        <dbReference type="EMBL" id="WIM06094.1"/>
    </source>
</evidence>
<comment type="cofactor">
    <cofactor evidence="1">
        <name>[4Fe-4S] cluster</name>
        <dbReference type="ChEBI" id="CHEBI:49883"/>
    </cofactor>
</comment>
<dbReference type="InterPro" id="IPR006638">
    <property type="entry name" value="Elp3/MiaA/NifB-like_rSAM"/>
</dbReference>
<dbReference type="KEGG" id="npv:OHM77_02030"/>
<organism evidence="9">
    <name type="scientific">Candidatus Nitricoxidivorans perseverans</name>
    <dbReference type="NCBI Taxonomy" id="2975601"/>
    <lineage>
        <taxon>Bacteria</taxon>
        <taxon>Pseudomonadati</taxon>
        <taxon>Pseudomonadota</taxon>
        <taxon>Betaproteobacteria</taxon>
        <taxon>Nitrosomonadales</taxon>
        <taxon>Sterolibacteriaceae</taxon>
        <taxon>Candidatus Nitricoxidivorans</taxon>
    </lineage>
</organism>
<dbReference type="Pfam" id="PF04055">
    <property type="entry name" value="Radical_SAM"/>
    <property type="match status" value="1"/>
</dbReference>
<dbReference type="InterPro" id="IPR058240">
    <property type="entry name" value="rSAM_sf"/>
</dbReference>
<dbReference type="GO" id="GO:0051539">
    <property type="term" value="F:4 iron, 4 sulfur cluster binding"/>
    <property type="evidence" value="ECO:0007669"/>
    <property type="project" value="UniProtKB-KW"/>
</dbReference>
<protein>
    <submittedName>
        <fullName evidence="9">Radical SAM protein</fullName>
    </submittedName>
</protein>
<evidence type="ECO:0000259" key="8">
    <source>
        <dbReference type="PROSITE" id="PS51918"/>
    </source>
</evidence>
<evidence type="ECO:0000256" key="3">
    <source>
        <dbReference type="ARBA" id="ARBA00022691"/>
    </source>
</evidence>
<dbReference type="SFLD" id="SFLDS00029">
    <property type="entry name" value="Radical_SAM"/>
    <property type="match status" value="1"/>
</dbReference>
<dbReference type="Gene3D" id="3.20.20.70">
    <property type="entry name" value="Aldolase class I"/>
    <property type="match status" value="1"/>
</dbReference>
<dbReference type="PANTHER" id="PTHR43273:SF8">
    <property type="entry name" value="RADICAL SAM DOMAIN PROTEIN"/>
    <property type="match status" value="1"/>
</dbReference>
<reference evidence="9" key="1">
    <citation type="journal article" date="2023" name="Nat. Microbiol.">
        <title>Enrichment and characterization of a nitric oxide-reducing microbial community in a continuous bioreactor.</title>
        <authorList>
            <person name="Garrido-Amador P."/>
            <person name="Stortenbeker N."/>
            <person name="Wessels H.J.C.T."/>
            <person name="Speth D.R."/>
            <person name="Garcia-Heredia I."/>
            <person name="Kartal B."/>
        </authorList>
    </citation>
    <scope>NUCLEOTIDE SEQUENCE</scope>
    <source>
        <strain evidence="9">MAG1</strain>
    </source>
</reference>
<feature type="region of interest" description="Disordered" evidence="7">
    <location>
        <begin position="372"/>
        <end position="407"/>
    </location>
</feature>